<keyword evidence="1" id="KW-0732">Signal</keyword>
<dbReference type="InterPro" id="IPR003715">
    <property type="entry name" value="Poly_export_N"/>
</dbReference>
<evidence type="ECO:0000259" key="2">
    <source>
        <dbReference type="Pfam" id="PF02563"/>
    </source>
</evidence>
<dbReference type="InterPro" id="IPR049712">
    <property type="entry name" value="Poly_export"/>
</dbReference>
<evidence type="ECO:0000313" key="3">
    <source>
        <dbReference type="EMBL" id="OQM42148.1"/>
    </source>
</evidence>
<protein>
    <submittedName>
        <fullName evidence="3">Vi polysaccharide export protein VexA</fullName>
    </submittedName>
</protein>
<reference evidence="3 4" key="1">
    <citation type="submission" date="2017-03" db="EMBL/GenBank/DDBJ databases">
        <authorList>
            <person name="Afonso C.L."/>
            <person name="Miller P.J."/>
            <person name="Scott M.A."/>
            <person name="Spackman E."/>
            <person name="Goraichik I."/>
            <person name="Dimitrov K.M."/>
            <person name="Suarez D.L."/>
            <person name="Swayne D.E."/>
        </authorList>
    </citation>
    <scope>NUCLEOTIDE SEQUENCE [LARGE SCALE GENOMIC DNA]</scope>
    <source>
        <strain evidence="3 4">ATCC 51113</strain>
    </source>
</reference>
<evidence type="ECO:0000256" key="1">
    <source>
        <dbReference type="ARBA" id="ARBA00022729"/>
    </source>
</evidence>
<feature type="domain" description="Polysaccharide export protein N-terminal" evidence="2">
    <location>
        <begin position="72"/>
        <end position="152"/>
    </location>
</feature>
<dbReference type="PROSITE" id="PS51257">
    <property type="entry name" value="PROKAR_LIPOPROTEIN"/>
    <property type="match status" value="1"/>
</dbReference>
<dbReference type="Pfam" id="PF02563">
    <property type="entry name" value="Poly_export"/>
    <property type="match status" value="1"/>
</dbReference>
<comment type="caution">
    <text evidence="3">The sequence shown here is derived from an EMBL/GenBank/DDBJ whole genome shotgun (WGS) entry which is preliminary data.</text>
</comment>
<dbReference type="NCBIfam" id="NF011722">
    <property type="entry name" value="PRK15175.1"/>
    <property type="match status" value="1"/>
</dbReference>
<name>A0A1V8P0B7_CITBR</name>
<dbReference type="GO" id="GO:0015159">
    <property type="term" value="F:polysaccharide transmembrane transporter activity"/>
    <property type="evidence" value="ECO:0007669"/>
    <property type="project" value="InterPro"/>
</dbReference>
<dbReference type="EMBL" id="NAEW01000004">
    <property type="protein sequence ID" value="OQM42148.1"/>
    <property type="molecule type" value="Genomic_DNA"/>
</dbReference>
<organism evidence="3 4">
    <name type="scientific">Citrobacter braakii</name>
    <dbReference type="NCBI Taxonomy" id="57706"/>
    <lineage>
        <taxon>Bacteria</taxon>
        <taxon>Pseudomonadati</taxon>
        <taxon>Pseudomonadota</taxon>
        <taxon>Gammaproteobacteria</taxon>
        <taxon>Enterobacterales</taxon>
        <taxon>Enterobacteriaceae</taxon>
        <taxon>Citrobacter</taxon>
        <taxon>Citrobacter freundii complex</taxon>
    </lineage>
</organism>
<dbReference type="Gene3D" id="3.30.1950.10">
    <property type="entry name" value="wza like domain"/>
    <property type="match status" value="1"/>
</dbReference>
<dbReference type="PANTHER" id="PTHR33619">
    <property type="entry name" value="POLYSACCHARIDE EXPORT PROTEIN GFCE-RELATED"/>
    <property type="match status" value="1"/>
</dbReference>
<dbReference type="RefSeq" id="WP_080859182.1">
    <property type="nucleotide sequence ID" value="NZ_CP077405.1"/>
</dbReference>
<dbReference type="AlphaFoldDB" id="A0A1V8P0B7"/>
<accession>A0A1V8P0B7</accession>
<dbReference type="PANTHER" id="PTHR33619:SF3">
    <property type="entry name" value="POLYSACCHARIDE EXPORT PROTEIN GFCE-RELATED"/>
    <property type="match status" value="1"/>
</dbReference>
<dbReference type="Proteomes" id="UP000192573">
    <property type="component" value="Unassembled WGS sequence"/>
</dbReference>
<proteinExistence type="predicted"/>
<dbReference type="Gene3D" id="3.10.560.10">
    <property type="entry name" value="Outer membrane lipoprotein wza domain like"/>
    <property type="match status" value="2"/>
</dbReference>
<gene>
    <name evidence="3" type="ORF">BZK42_11485</name>
</gene>
<sequence length="355" mass="39021">MKKIIILLTTFSLLSGCTIPRAVFKSSLINQDDPHYHLVEVTPTLKLSDADTVPKTIVDPVFAENNWHWTSLAKGDVLHITILSSGGAGYLSNNASGDRADFENILVTDGNIVQVPYAGIIPVTGLDVTQLAEEIRKRLSRVVLNPQVLVTLTARTGAMVTVEGSGKTGRYPLEQSMNRLSHFLATAAAVENTSAEMMEVHVTRQQHYFNARLSDIYQYPGLDIVLQPDDRITLRQVTEYVNVLGAAGVQGKHALVQRHSSVVDALALAKGLNDNLADPQAVFLYKHDEAEQAKQQMRKLNIYHVDMSQPDSVFLAQAMRVEDGDVIYISNASLTDFAKVKAAFDSFLIRGSNSF</sequence>
<evidence type="ECO:0000313" key="4">
    <source>
        <dbReference type="Proteomes" id="UP000192573"/>
    </source>
</evidence>